<keyword evidence="1" id="KW-1133">Transmembrane helix</keyword>
<organism evidence="2 3">
    <name type="scientific">Drosophila albomicans</name>
    <name type="common">Fruit fly</name>
    <dbReference type="NCBI Taxonomy" id="7291"/>
    <lineage>
        <taxon>Eukaryota</taxon>
        <taxon>Metazoa</taxon>
        <taxon>Ecdysozoa</taxon>
        <taxon>Arthropoda</taxon>
        <taxon>Hexapoda</taxon>
        <taxon>Insecta</taxon>
        <taxon>Pterygota</taxon>
        <taxon>Neoptera</taxon>
        <taxon>Endopterygota</taxon>
        <taxon>Diptera</taxon>
        <taxon>Brachycera</taxon>
        <taxon>Muscomorpha</taxon>
        <taxon>Ephydroidea</taxon>
        <taxon>Drosophilidae</taxon>
        <taxon>Drosophila</taxon>
    </lineage>
</organism>
<evidence type="ECO:0000313" key="2">
    <source>
        <dbReference type="Proteomes" id="UP000515160"/>
    </source>
</evidence>
<gene>
    <name evidence="3" type="primary">LOC127565938</name>
</gene>
<dbReference type="Proteomes" id="UP000515160">
    <property type="component" value="Chromosome 2R"/>
</dbReference>
<proteinExistence type="predicted"/>
<name>A0A9C6TAI3_DROAB</name>
<dbReference type="AlphaFoldDB" id="A0A9C6TAI3"/>
<feature type="transmembrane region" description="Helical" evidence="1">
    <location>
        <begin position="181"/>
        <end position="203"/>
    </location>
</feature>
<dbReference type="CTD" id="318610"/>
<accession>A0A9C6TAI3</accession>
<dbReference type="RefSeq" id="XP_051862852.1">
    <property type="nucleotide sequence ID" value="XM_052006892.1"/>
</dbReference>
<keyword evidence="2" id="KW-1185">Reference proteome</keyword>
<sequence length="218" mass="25515">MIVCCFFNANLSTFLTKRPQDGIISNFKELKESRLPVTFDAEFREVVLQFFKGSDLNFSESQFVFVPIKKRFSMMLDQDTGYAYHVFDKFWEAIKKYQHNYKGIALCQTPGLNIFGASSNHAVLPPNSVYVEAMNDFIQWIHDLGFSKHWIRDSINKLFTYTDGKREYPNPTPLNVDDLIWVWYLLGFCYIASIIAFIGELCVKCWKKKRQPRLPFVV</sequence>
<keyword evidence="1" id="KW-0472">Membrane</keyword>
<evidence type="ECO:0000313" key="3">
    <source>
        <dbReference type="RefSeq" id="XP_051862852.1"/>
    </source>
</evidence>
<dbReference type="OrthoDB" id="7841600at2759"/>
<protein>
    <submittedName>
        <fullName evidence="3">Uncharacterized protein LOC127565938</fullName>
    </submittedName>
</protein>
<dbReference type="GeneID" id="127565938"/>
<keyword evidence="1" id="KW-0812">Transmembrane</keyword>
<evidence type="ECO:0000256" key="1">
    <source>
        <dbReference type="SAM" id="Phobius"/>
    </source>
</evidence>
<reference evidence="3" key="1">
    <citation type="submission" date="2025-08" db="UniProtKB">
        <authorList>
            <consortium name="RefSeq"/>
        </authorList>
    </citation>
    <scope>IDENTIFICATION</scope>
    <source>
        <strain evidence="3">15112-1751.03</strain>
        <tissue evidence="3">Whole Adult</tissue>
    </source>
</reference>